<accession>A0A5C5VF15</accession>
<dbReference type="InterPro" id="IPR011989">
    <property type="entry name" value="ARM-like"/>
</dbReference>
<keyword evidence="2" id="KW-1185">Reference proteome</keyword>
<dbReference type="AlphaFoldDB" id="A0A5C5VF15"/>
<dbReference type="EMBL" id="SIHJ01000001">
    <property type="protein sequence ID" value="TWT36623.1"/>
    <property type="molecule type" value="Genomic_DNA"/>
</dbReference>
<dbReference type="InterPro" id="IPR016024">
    <property type="entry name" value="ARM-type_fold"/>
</dbReference>
<comment type="caution">
    <text evidence="1">The sequence shown here is derived from an EMBL/GenBank/DDBJ whole genome shotgun (WGS) entry which is preliminary data.</text>
</comment>
<evidence type="ECO:0000313" key="1">
    <source>
        <dbReference type="EMBL" id="TWT36623.1"/>
    </source>
</evidence>
<dbReference type="Gene3D" id="1.25.10.10">
    <property type="entry name" value="Leucine-rich Repeat Variant"/>
    <property type="match status" value="2"/>
</dbReference>
<sequence length="464" mass="52273">MLPREARTGFGVGPRLYCRTPEARMRKLSDKARQAAQELYEIDQQKSWFGSPRRGGDIVARIVELAAYGEPASIPCVCRFLCAKEPAVRETSVEAIAAILSTLAPLELLQLADAFNWEYGWHAGQEWSQLRKKSVRKLAQTRDGEPSAAVLGMLSFHRNGYVREEAVKLLAEISDGGEVPFLLIRQNDWVAAISRRAQDAVKQRLEYSYSQYWFHNLDLIAHLPEFGRNDLSHITDAAFAQLLEPEHAERLATLLSSGDRKTVRRFVKRGFELPGSHAERVARLGIDLEDAVVRLWSARRQLSLATDDLLVDRLLRDGFAPIRREAYIARAEASRGEEAKVWRQAAFDRSAGIRDLARFQLRKLGYTNLRQEYLARLNHNSEDLAALMGLAECAEAPDAQRLREYCTHERPRFRRVAIAGLTRLMGASIADDLVGWLDDPSPAVAKQAARSLQEFATVLAAEKL</sequence>
<name>A0A5C5VF15_9BACT</name>
<evidence type="ECO:0000313" key="2">
    <source>
        <dbReference type="Proteomes" id="UP000316714"/>
    </source>
</evidence>
<dbReference type="Proteomes" id="UP000316714">
    <property type="component" value="Unassembled WGS sequence"/>
</dbReference>
<organism evidence="1 2">
    <name type="scientific">Posidoniimonas corsicana</name>
    <dbReference type="NCBI Taxonomy" id="1938618"/>
    <lineage>
        <taxon>Bacteria</taxon>
        <taxon>Pseudomonadati</taxon>
        <taxon>Planctomycetota</taxon>
        <taxon>Planctomycetia</taxon>
        <taxon>Pirellulales</taxon>
        <taxon>Lacipirellulaceae</taxon>
        <taxon>Posidoniimonas</taxon>
    </lineage>
</organism>
<dbReference type="SUPFAM" id="SSF48371">
    <property type="entry name" value="ARM repeat"/>
    <property type="match status" value="1"/>
</dbReference>
<gene>
    <name evidence="1" type="ORF">KOR34_15290</name>
</gene>
<reference evidence="1 2" key="1">
    <citation type="submission" date="2019-02" db="EMBL/GenBank/DDBJ databases">
        <title>Deep-cultivation of Planctomycetes and their phenomic and genomic characterization uncovers novel biology.</title>
        <authorList>
            <person name="Wiegand S."/>
            <person name="Jogler M."/>
            <person name="Boedeker C."/>
            <person name="Pinto D."/>
            <person name="Vollmers J."/>
            <person name="Rivas-Marin E."/>
            <person name="Kohn T."/>
            <person name="Peeters S.H."/>
            <person name="Heuer A."/>
            <person name="Rast P."/>
            <person name="Oberbeckmann S."/>
            <person name="Bunk B."/>
            <person name="Jeske O."/>
            <person name="Meyerdierks A."/>
            <person name="Storesund J.E."/>
            <person name="Kallscheuer N."/>
            <person name="Luecker S."/>
            <person name="Lage O.M."/>
            <person name="Pohl T."/>
            <person name="Merkel B.J."/>
            <person name="Hornburger P."/>
            <person name="Mueller R.-W."/>
            <person name="Bruemmer F."/>
            <person name="Labrenz M."/>
            <person name="Spormann A.M."/>
            <person name="Op Den Camp H."/>
            <person name="Overmann J."/>
            <person name="Amann R."/>
            <person name="Jetten M.S.M."/>
            <person name="Mascher T."/>
            <person name="Medema M.H."/>
            <person name="Devos D.P."/>
            <person name="Kaster A.-K."/>
            <person name="Ovreas L."/>
            <person name="Rohde M."/>
            <person name="Galperin M.Y."/>
            <person name="Jogler C."/>
        </authorList>
    </citation>
    <scope>NUCLEOTIDE SEQUENCE [LARGE SCALE GENOMIC DNA]</scope>
    <source>
        <strain evidence="1 2">KOR34</strain>
    </source>
</reference>
<proteinExistence type="predicted"/>
<protein>
    <submittedName>
        <fullName evidence="1">HEAT repeat protein</fullName>
    </submittedName>
</protein>